<name>A0A545V214_9HYPO</name>
<organism evidence="1 2">
    <name type="scientific">Cordyceps javanica</name>
    <dbReference type="NCBI Taxonomy" id="43265"/>
    <lineage>
        <taxon>Eukaryota</taxon>
        <taxon>Fungi</taxon>
        <taxon>Dikarya</taxon>
        <taxon>Ascomycota</taxon>
        <taxon>Pezizomycotina</taxon>
        <taxon>Sordariomycetes</taxon>
        <taxon>Hypocreomycetidae</taxon>
        <taxon>Hypocreales</taxon>
        <taxon>Cordycipitaceae</taxon>
        <taxon>Cordyceps</taxon>
    </lineage>
</organism>
<accession>A0A545V214</accession>
<dbReference type="EMBL" id="SPUK01000007">
    <property type="protein sequence ID" value="TQV95761.1"/>
    <property type="molecule type" value="Genomic_DNA"/>
</dbReference>
<sequence>MLTVLSAHVSRQDWPWYNNNSHSVKVETLSTGRSMHGSFTNADYERLWTGKHHNISQTSPLRESGLNTGEMPINHFKPLEIKFQGLGMFARPPASNGPFSTHTTVLDPGCCSCILATLYSPQGVFDDALPRLLHSVAVLLIAAHRYWRRSIGEYSYTKIFLVGEFCWVSSSSLLISTG</sequence>
<reference evidence="1 2" key="1">
    <citation type="journal article" date="2019" name="Appl. Microbiol. Biotechnol.">
        <title>Genome sequence of Isaria javanica and comparative genome analysis insights into family S53 peptidase evolution in fungal entomopathogens.</title>
        <authorList>
            <person name="Lin R."/>
            <person name="Zhang X."/>
            <person name="Xin B."/>
            <person name="Zou M."/>
            <person name="Gao Y."/>
            <person name="Qin F."/>
            <person name="Hu Q."/>
            <person name="Xie B."/>
            <person name="Cheng X."/>
        </authorList>
    </citation>
    <scope>NUCLEOTIDE SEQUENCE [LARGE SCALE GENOMIC DNA]</scope>
    <source>
        <strain evidence="1 2">IJ1G</strain>
    </source>
</reference>
<evidence type="ECO:0000313" key="1">
    <source>
        <dbReference type="EMBL" id="TQV95761.1"/>
    </source>
</evidence>
<gene>
    <name evidence="1" type="ORF">IF1G_05590</name>
</gene>
<keyword evidence="2" id="KW-1185">Reference proteome</keyword>
<protein>
    <submittedName>
        <fullName evidence="1">Uncharacterized protein</fullName>
    </submittedName>
</protein>
<dbReference type="AlphaFoldDB" id="A0A545V214"/>
<proteinExistence type="predicted"/>
<evidence type="ECO:0000313" key="2">
    <source>
        <dbReference type="Proteomes" id="UP000315783"/>
    </source>
</evidence>
<dbReference type="Proteomes" id="UP000315783">
    <property type="component" value="Unassembled WGS sequence"/>
</dbReference>
<comment type="caution">
    <text evidence="1">The sequence shown here is derived from an EMBL/GenBank/DDBJ whole genome shotgun (WGS) entry which is preliminary data.</text>
</comment>